<proteinExistence type="predicted"/>
<feature type="transmembrane region" description="Helical" evidence="1">
    <location>
        <begin position="101"/>
        <end position="120"/>
    </location>
</feature>
<evidence type="ECO:0000313" key="2">
    <source>
        <dbReference type="EMBL" id="KZL71070.1"/>
    </source>
</evidence>
<gene>
    <name evidence="2" type="ORF">CT0861_10615</name>
</gene>
<feature type="transmembrane region" description="Helical" evidence="1">
    <location>
        <begin position="171"/>
        <end position="191"/>
    </location>
</feature>
<dbReference type="AlphaFoldDB" id="A0A166SQW1"/>
<dbReference type="Proteomes" id="UP000076552">
    <property type="component" value="Unassembled WGS sequence"/>
</dbReference>
<comment type="caution">
    <text evidence="2">The sequence shown here is derived from an EMBL/GenBank/DDBJ whole genome shotgun (WGS) entry which is preliminary data.</text>
</comment>
<reference evidence="2 3" key="1">
    <citation type="submission" date="2015-06" db="EMBL/GenBank/DDBJ databases">
        <title>Survival trade-offs in plant roots during colonization by closely related pathogenic and mutualistic fungi.</title>
        <authorList>
            <person name="Hacquard S."/>
            <person name="Kracher B."/>
            <person name="Hiruma K."/>
            <person name="Weinman A."/>
            <person name="Muench P."/>
            <person name="Garrido Oter R."/>
            <person name="Ver Loren van Themaat E."/>
            <person name="Dallerey J.-F."/>
            <person name="Damm U."/>
            <person name="Henrissat B."/>
            <person name="Lespinet O."/>
            <person name="Thon M."/>
            <person name="Kemen E."/>
            <person name="McHardy A.C."/>
            <person name="Schulze-Lefert P."/>
            <person name="O'Connell R.J."/>
        </authorList>
    </citation>
    <scope>NUCLEOTIDE SEQUENCE [LARGE SCALE GENOMIC DNA]</scope>
    <source>
        <strain evidence="2 3">0861</strain>
    </source>
</reference>
<keyword evidence="1" id="KW-0472">Membrane</keyword>
<name>A0A166SQW1_9PEZI</name>
<accession>A0A166SQW1</accession>
<feature type="transmembrane region" description="Helical" evidence="1">
    <location>
        <begin position="140"/>
        <end position="159"/>
    </location>
</feature>
<evidence type="ECO:0000313" key="3">
    <source>
        <dbReference type="Proteomes" id="UP000076552"/>
    </source>
</evidence>
<keyword evidence="1" id="KW-0812">Transmembrane</keyword>
<protein>
    <submittedName>
        <fullName evidence="2">Uncharacterized protein</fullName>
    </submittedName>
</protein>
<keyword evidence="3" id="KW-1185">Reference proteome</keyword>
<organism evidence="2 3">
    <name type="scientific">Colletotrichum tofieldiae</name>
    <dbReference type="NCBI Taxonomy" id="708197"/>
    <lineage>
        <taxon>Eukaryota</taxon>
        <taxon>Fungi</taxon>
        <taxon>Dikarya</taxon>
        <taxon>Ascomycota</taxon>
        <taxon>Pezizomycotina</taxon>
        <taxon>Sordariomycetes</taxon>
        <taxon>Hypocreomycetidae</taxon>
        <taxon>Glomerellales</taxon>
        <taxon>Glomerellaceae</taxon>
        <taxon>Colletotrichum</taxon>
        <taxon>Colletotrichum spaethianum species complex</taxon>
    </lineage>
</organism>
<feature type="transmembrane region" description="Helical" evidence="1">
    <location>
        <begin position="74"/>
        <end position="95"/>
    </location>
</feature>
<keyword evidence="1" id="KW-1133">Transmembrane helix</keyword>
<sequence>MVTWDENINFASALLLHSCLTVLIKETLNLISVILLLAPYSRYQQSKSIKYGSFVLDGYTSVLSNDSDGDLAELYFTNTGLILLSVSLASAIAMNLFLSDIVLNVFVACTFGFCFFVSILSCRRSWMRIVLALRRAGRFVWSDTPFVNFFSLIYVAVVLKSSSTMRLKDYITLRSIAIIELIFMKAYIAAASTDRQTELLRSLRKSQLVLFQTKAKRSGRQALAISDPPARMFPC</sequence>
<evidence type="ECO:0000256" key="1">
    <source>
        <dbReference type="SAM" id="Phobius"/>
    </source>
</evidence>
<feature type="transmembrane region" description="Helical" evidence="1">
    <location>
        <begin position="14"/>
        <end position="38"/>
    </location>
</feature>
<dbReference type="EMBL" id="LFIV01000079">
    <property type="protein sequence ID" value="KZL71070.1"/>
    <property type="molecule type" value="Genomic_DNA"/>
</dbReference>